<evidence type="ECO:0000313" key="6">
    <source>
        <dbReference type="Proteomes" id="UP001432322"/>
    </source>
</evidence>
<protein>
    <submittedName>
        <fullName evidence="5">Uncharacterized protein</fullName>
    </submittedName>
</protein>
<name>A0AAV5W9G3_9BILA</name>
<feature type="non-terminal residue" evidence="5">
    <location>
        <position position="98"/>
    </location>
</feature>
<dbReference type="EMBL" id="BTSY01000005">
    <property type="protein sequence ID" value="GMT28624.1"/>
    <property type="molecule type" value="Genomic_DNA"/>
</dbReference>
<comment type="caution">
    <text evidence="5">The sequence shown here is derived from an EMBL/GenBank/DDBJ whole genome shotgun (WGS) entry which is preliminary data.</text>
</comment>
<dbReference type="PROSITE" id="PS51477">
    <property type="entry name" value="PAH"/>
    <property type="match status" value="1"/>
</dbReference>
<keyword evidence="3 4" id="KW-0539">Nucleus</keyword>
<keyword evidence="2" id="KW-0678">Repressor</keyword>
<dbReference type="FunFam" id="1.20.1160.11:FF:000001">
    <property type="entry name" value="Paired amphipathic helix protein Sin3"/>
    <property type="match status" value="1"/>
</dbReference>
<keyword evidence="6" id="KW-1185">Reference proteome</keyword>
<evidence type="ECO:0000256" key="1">
    <source>
        <dbReference type="ARBA" id="ARBA00004123"/>
    </source>
</evidence>
<dbReference type="GO" id="GO:0070822">
    <property type="term" value="C:Sin3-type complex"/>
    <property type="evidence" value="ECO:0007669"/>
    <property type="project" value="TreeGrafter"/>
</dbReference>
<dbReference type="GO" id="GO:0003714">
    <property type="term" value="F:transcription corepressor activity"/>
    <property type="evidence" value="ECO:0007669"/>
    <property type="project" value="InterPro"/>
</dbReference>
<gene>
    <name evidence="5" type="ORF">PFISCL1PPCAC_19921</name>
</gene>
<dbReference type="Pfam" id="PF02671">
    <property type="entry name" value="PAH"/>
    <property type="match status" value="1"/>
</dbReference>
<dbReference type="SUPFAM" id="SSF47762">
    <property type="entry name" value="PAH2 domain"/>
    <property type="match status" value="1"/>
</dbReference>
<sequence length="98" mass="11097">MAQPGHSNRVRVEDALSYLDQVKTMFMDQPLIYTHFLDIMKDFKSQAIDTPGVIGRVTQLFRDQPALIVGFNTFLPAGFEVRIDEEGRITILEPNGTI</sequence>
<dbReference type="AlphaFoldDB" id="A0AAV5W9G3"/>
<dbReference type="Gene3D" id="1.20.1160.11">
    <property type="entry name" value="Paired amphipathic helix"/>
    <property type="match status" value="1"/>
</dbReference>
<dbReference type="GO" id="GO:0000122">
    <property type="term" value="P:negative regulation of transcription by RNA polymerase II"/>
    <property type="evidence" value="ECO:0007669"/>
    <property type="project" value="TreeGrafter"/>
</dbReference>
<evidence type="ECO:0000256" key="4">
    <source>
        <dbReference type="PROSITE-ProRule" id="PRU00810"/>
    </source>
</evidence>
<comment type="subcellular location">
    <subcellularLocation>
        <location evidence="1 4">Nucleus</location>
    </subcellularLocation>
</comment>
<dbReference type="InterPro" id="IPR039774">
    <property type="entry name" value="Sin3-like"/>
</dbReference>
<reference evidence="5" key="1">
    <citation type="submission" date="2023-10" db="EMBL/GenBank/DDBJ databases">
        <title>Genome assembly of Pristionchus species.</title>
        <authorList>
            <person name="Yoshida K."/>
            <person name="Sommer R.J."/>
        </authorList>
    </citation>
    <scope>NUCLEOTIDE SEQUENCE</scope>
    <source>
        <strain evidence="5">RS5133</strain>
    </source>
</reference>
<evidence type="ECO:0000256" key="2">
    <source>
        <dbReference type="ARBA" id="ARBA00022491"/>
    </source>
</evidence>
<dbReference type="InterPro" id="IPR003822">
    <property type="entry name" value="PAH"/>
</dbReference>
<evidence type="ECO:0000313" key="5">
    <source>
        <dbReference type="EMBL" id="GMT28624.1"/>
    </source>
</evidence>
<proteinExistence type="predicted"/>
<dbReference type="Proteomes" id="UP001432322">
    <property type="component" value="Unassembled WGS sequence"/>
</dbReference>
<accession>A0AAV5W9G3</accession>
<evidence type="ECO:0000256" key="3">
    <source>
        <dbReference type="ARBA" id="ARBA00023242"/>
    </source>
</evidence>
<dbReference type="InterPro" id="IPR036600">
    <property type="entry name" value="PAH_sf"/>
</dbReference>
<dbReference type="PANTHER" id="PTHR12346">
    <property type="entry name" value="SIN3B-RELATED"/>
    <property type="match status" value="1"/>
</dbReference>
<dbReference type="PANTHER" id="PTHR12346:SF0">
    <property type="entry name" value="SIN3A, ISOFORM G"/>
    <property type="match status" value="1"/>
</dbReference>
<organism evidence="5 6">
    <name type="scientific">Pristionchus fissidentatus</name>
    <dbReference type="NCBI Taxonomy" id="1538716"/>
    <lineage>
        <taxon>Eukaryota</taxon>
        <taxon>Metazoa</taxon>
        <taxon>Ecdysozoa</taxon>
        <taxon>Nematoda</taxon>
        <taxon>Chromadorea</taxon>
        <taxon>Rhabditida</taxon>
        <taxon>Rhabditina</taxon>
        <taxon>Diplogasteromorpha</taxon>
        <taxon>Diplogasteroidea</taxon>
        <taxon>Neodiplogasteridae</taxon>
        <taxon>Pristionchus</taxon>
    </lineage>
</organism>